<dbReference type="FunFam" id="1.10.510.10:FF:000544">
    <property type="entry name" value="Non-specific serine/threonine protein kinase"/>
    <property type="match status" value="1"/>
</dbReference>
<dbReference type="InterPro" id="IPR001772">
    <property type="entry name" value="KA1_dom"/>
</dbReference>
<dbReference type="GO" id="GO:0005524">
    <property type="term" value="F:ATP binding"/>
    <property type="evidence" value="ECO:0007669"/>
    <property type="project" value="UniProtKB-KW"/>
</dbReference>
<protein>
    <recommendedName>
        <fullName evidence="1">non-specific serine/threonine protein kinase</fullName>
        <ecNumber evidence="1">2.7.11.1</ecNumber>
    </recommendedName>
</protein>
<proteinExistence type="predicted"/>
<evidence type="ECO:0000313" key="12">
    <source>
        <dbReference type="EMBL" id="KAG0590156.1"/>
    </source>
</evidence>
<sequence length="553" mass="62353">MNGGESSRSGQGLRRQSSATVCAEFNYRLGKTMGFGAFSKVKSAVHVLTGQKVAIKIINKEKMKDMEDKVRRELKIMQVVTHPHIVRLYEIIETLSDIYVVMEYVESGDLFDFIVLHGRLHEDDARHFFQQIIAGVEYCHRNKVVHRDLKPENLLLHAKRRNVKIADFGLSNIMRDGHFLKTSCGSPNYAAPEVIQRKHYAGPEVDVWSCGVILYAMLCGILPFDDENISGLYQKITDGIYTLPSHLSSPARDLITRILKADPLNRITIPEIRCHPWFQLHLPRYLAVDVPQYISKLKCIDEDIASSVEKIGFDKKWLIDCLQRREQTKATVTYYLLLDYQRSRNPDDYLESDFEELEKSRGGREGVPQSLSKSDAAPSVVSTQDTAEFVCNLTSPVAASAARPLMRIMQNGSWAVGLKSQAHPSEIMLEVLKTLQDLDINWKTIGPYCIRCRWVSHFSVPLANTSCGGSSASTSLSESPMTSESLPISEASPQPHSGNSAEDELEEQFLVKFQLQLYTTREDKYLLDIQRVDGPNFLFLELCTAFLAEVGAV</sequence>
<comment type="catalytic activity">
    <reaction evidence="8">
        <text>L-seryl-[protein] + ATP = O-phospho-L-seryl-[protein] + ADP + H(+)</text>
        <dbReference type="Rhea" id="RHEA:17989"/>
        <dbReference type="Rhea" id="RHEA-COMP:9863"/>
        <dbReference type="Rhea" id="RHEA-COMP:11604"/>
        <dbReference type="ChEBI" id="CHEBI:15378"/>
        <dbReference type="ChEBI" id="CHEBI:29999"/>
        <dbReference type="ChEBI" id="CHEBI:30616"/>
        <dbReference type="ChEBI" id="CHEBI:83421"/>
        <dbReference type="ChEBI" id="CHEBI:456216"/>
        <dbReference type="EC" id="2.7.11.1"/>
    </reaction>
</comment>
<dbReference type="GO" id="GO:0004674">
    <property type="term" value="F:protein serine/threonine kinase activity"/>
    <property type="evidence" value="ECO:0007669"/>
    <property type="project" value="UniProtKB-KW"/>
</dbReference>
<evidence type="ECO:0000256" key="2">
    <source>
        <dbReference type="ARBA" id="ARBA00022527"/>
    </source>
</evidence>
<comment type="caution">
    <text evidence="12">The sequence shown here is derived from an EMBL/GenBank/DDBJ whole genome shotgun (WGS) entry which is preliminary data.</text>
</comment>
<evidence type="ECO:0000256" key="1">
    <source>
        <dbReference type="ARBA" id="ARBA00012513"/>
    </source>
</evidence>
<dbReference type="PANTHER" id="PTHR24346:SF82">
    <property type="entry name" value="KP78A-RELATED"/>
    <property type="match status" value="1"/>
</dbReference>
<dbReference type="AlphaFoldDB" id="A0A8T0J4T8"/>
<keyword evidence="4" id="KW-0547">Nucleotide-binding</keyword>
<organism evidence="12 13">
    <name type="scientific">Ceratodon purpureus</name>
    <name type="common">Fire moss</name>
    <name type="synonym">Dicranum purpureum</name>
    <dbReference type="NCBI Taxonomy" id="3225"/>
    <lineage>
        <taxon>Eukaryota</taxon>
        <taxon>Viridiplantae</taxon>
        <taxon>Streptophyta</taxon>
        <taxon>Embryophyta</taxon>
        <taxon>Bryophyta</taxon>
        <taxon>Bryophytina</taxon>
        <taxon>Bryopsida</taxon>
        <taxon>Dicranidae</taxon>
        <taxon>Pseudoditrichales</taxon>
        <taxon>Ditrichaceae</taxon>
        <taxon>Ceratodon</taxon>
    </lineage>
</organism>
<dbReference type="PROSITE" id="PS50011">
    <property type="entry name" value="PROTEIN_KINASE_DOM"/>
    <property type="match status" value="1"/>
</dbReference>
<gene>
    <name evidence="12" type="ORF">KC19_1G076700</name>
</gene>
<keyword evidence="6" id="KW-0067">ATP-binding</keyword>
<name>A0A8T0J4T8_CERPU</name>
<comment type="catalytic activity">
    <reaction evidence="7">
        <text>L-threonyl-[protein] + ATP = O-phospho-L-threonyl-[protein] + ADP + H(+)</text>
        <dbReference type="Rhea" id="RHEA:46608"/>
        <dbReference type="Rhea" id="RHEA-COMP:11060"/>
        <dbReference type="Rhea" id="RHEA-COMP:11605"/>
        <dbReference type="ChEBI" id="CHEBI:15378"/>
        <dbReference type="ChEBI" id="CHEBI:30013"/>
        <dbReference type="ChEBI" id="CHEBI:30616"/>
        <dbReference type="ChEBI" id="CHEBI:61977"/>
        <dbReference type="ChEBI" id="CHEBI:456216"/>
        <dbReference type="EC" id="2.7.11.1"/>
    </reaction>
</comment>
<dbReference type="PROSITE" id="PS50032">
    <property type="entry name" value="KA1"/>
    <property type="match status" value="1"/>
</dbReference>
<dbReference type="Pfam" id="PF02149">
    <property type="entry name" value="KA1"/>
    <property type="match status" value="1"/>
</dbReference>
<evidence type="ECO:0000256" key="8">
    <source>
        <dbReference type="ARBA" id="ARBA00048679"/>
    </source>
</evidence>
<dbReference type="Proteomes" id="UP000822688">
    <property type="component" value="Chromosome 1"/>
</dbReference>
<dbReference type="CDD" id="cd14335">
    <property type="entry name" value="UBA_SnRK1_plant"/>
    <property type="match status" value="1"/>
</dbReference>
<keyword evidence="2" id="KW-0723">Serine/threonine-protein kinase</keyword>
<feature type="domain" description="Protein kinase" evidence="10">
    <location>
        <begin position="27"/>
        <end position="278"/>
    </location>
</feature>
<evidence type="ECO:0000256" key="9">
    <source>
        <dbReference type="SAM" id="MobiDB-lite"/>
    </source>
</evidence>
<dbReference type="SUPFAM" id="SSF103243">
    <property type="entry name" value="KA1-like"/>
    <property type="match status" value="1"/>
</dbReference>
<evidence type="ECO:0000256" key="4">
    <source>
        <dbReference type="ARBA" id="ARBA00022741"/>
    </source>
</evidence>
<dbReference type="OrthoDB" id="193931at2759"/>
<keyword evidence="3" id="KW-0808">Transferase</keyword>
<dbReference type="GO" id="GO:0005737">
    <property type="term" value="C:cytoplasm"/>
    <property type="evidence" value="ECO:0007669"/>
    <property type="project" value="TreeGrafter"/>
</dbReference>
<dbReference type="SUPFAM" id="SSF56112">
    <property type="entry name" value="Protein kinase-like (PK-like)"/>
    <property type="match status" value="1"/>
</dbReference>
<feature type="region of interest" description="Disordered" evidence="9">
    <location>
        <begin position="359"/>
        <end position="379"/>
    </location>
</feature>
<dbReference type="FunFam" id="3.30.200.20:FF:000003">
    <property type="entry name" value="Non-specific serine/threonine protein kinase"/>
    <property type="match status" value="1"/>
</dbReference>
<dbReference type="EC" id="2.7.11.1" evidence="1"/>
<dbReference type="EMBL" id="CM026421">
    <property type="protein sequence ID" value="KAG0590156.1"/>
    <property type="molecule type" value="Genomic_DNA"/>
</dbReference>
<dbReference type="PROSITE" id="PS00108">
    <property type="entry name" value="PROTEIN_KINASE_ST"/>
    <property type="match status" value="1"/>
</dbReference>
<evidence type="ECO:0000259" key="10">
    <source>
        <dbReference type="PROSITE" id="PS50011"/>
    </source>
</evidence>
<feature type="compositionally biased region" description="Polar residues" evidence="9">
    <location>
        <begin position="491"/>
        <end position="500"/>
    </location>
</feature>
<keyword evidence="5" id="KW-0418">Kinase</keyword>
<accession>A0A8T0J4T8</accession>
<dbReference type="SMART" id="SM00220">
    <property type="entry name" value="S_TKc"/>
    <property type="match status" value="1"/>
</dbReference>
<dbReference type="Gene3D" id="1.10.510.10">
    <property type="entry name" value="Transferase(Phosphotransferase) domain 1"/>
    <property type="match status" value="1"/>
</dbReference>
<dbReference type="Gene3D" id="3.30.310.80">
    <property type="entry name" value="Kinase associated domain 1, KA1"/>
    <property type="match status" value="1"/>
</dbReference>
<evidence type="ECO:0000313" key="13">
    <source>
        <dbReference type="Proteomes" id="UP000822688"/>
    </source>
</evidence>
<dbReference type="Pfam" id="PF00069">
    <property type="entry name" value="Pkinase"/>
    <property type="match status" value="1"/>
</dbReference>
<feature type="region of interest" description="Disordered" evidence="9">
    <location>
        <begin position="471"/>
        <end position="501"/>
    </location>
</feature>
<evidence type="ECO:0000256" key="7">
    <source>
        <dbReference type="ARBA" id="ARBA00047899"/>
    </source>
</evidence>
<dbReference type="CDD" id="cd12122">
    <property type="entry name" value="AMPKA_C"/>
    <property type="match status" value="1"/>
</dbReference>
<dbReference type="InterPro" id="IPR000719">
    <property type="entry name" value="Prot_kinase_dom"/>
</dbReference>
<dbReference type="InterPro" id="IPR011009">
    <property type="entry name" value="Kinase-like_dom_sf"/>
</dbReference>
<dbReference type="InterPro" id="IPR008271">
    <property type="entry name" value="Ser/Thr_kinase_AS"/>
</dbReference>
<feature type="domain" description="KA1" evidence="11">
    <location>
        <begin position="504"/>
        <end position="552"/>
    </location>
</feature>
<evidence type="ECO:0000256" key="5">
    <source>
        <dbReference type="ARBA" id="ARBA00022777"/>
    </source>
</evidence>
<dbReference type="InterPro" id="IPR028375">
    <property type="entry name" value="KA1/Ssp2_C"/>
</dbReference>
<dbReference type="GO" id="GO:0035556">
    <property type="term" value="P:intracellular signal transduction"/>
    <property type="evidence" value="ECO:0007669"/>
    <property type="project" value="TreeGrafter"/>
</dbReference>
<evidence type="ECO:0000259" key="11">
    <source>
        <dbReference type="PROSITE" id="PS50032"/>
    </source>
</evidence>
<evidence type="ECO:0000256" key="3">
    <source>
        <dbReference type="ARBA" id="ARBA00022679"/>
    </source>
</evidence>
<evidence type="ECO:0000256" key="6">
    <source>
        <dbReference type="ARBA" id="ARBA00022840"/>
    </source>
</evidence>
<keyword evidence="13" id="KW-1185">Reference proteome</keyword>
<dbReference type="PANTHER" id="PTHR24346">
    <property type="entry name" value="MAP/MICROTUBULE AFFINITY-REGULATING KINASE"/>
    <property type="match status" value="1"/>
</dbReference>
<reference evidence="12" key="1">
    <citation type="submission" date="2020-06" db="EMBL/GenBank/DDBJ databases">
        <title>WGS assembly of Ceratodon purpureus strain R40.</title>
        <authorList>
            <person name="Carey S.B."/>
            <person name="Jenkins J."/>
            <person name="Shu S."/>
            <person name="Lovell J.T."/>
            <person name="Sreedasyam A."/>
            <person name="Maumus F."/>
            <person name="Tiley G.P."/>
            <person name="Fernandez-Pozo N."/>
            <person name="Barry K."/>
            <person name="Chen C."/>
            <person name="Wang M."/>
            <person name="Lipzen A."/>
            <person name="Daum C."/>
            <person name="Saski C.A."/>
            <person name="Payton A.C."/>
            <person name="Mcbreen J.C."/>
            <person name="Conrad R.E."/>
            <person name="Kollar L.M."/>
            <person name="Olsson S."/>
            <person name="Huttunen S."/>
            <person name="Landis J.B."/>
            <person name="Wickett N.J."/>
            <person name="Johnson M.G."/>
            <person name="Rensing S.A."/>
            <person name="Grimwood J."/>
            <person name="Schmutz J."/>
            <person name="Mcdaniel S.F."/>
        </authorList>
    </citation>
    <scope>NUCLEOTIDE SEQUENCE</scope>
    <source>
        <strain evidence="12">R40</strain>
    </source>
</reference>
<feature type="compositionally biased region" description="Low complexity" evidence="9">
    <location>
        <begin position="471"/>
        <end position="487"/>
    </location>
</feature>
<dbReference type="CDD" id="cd14079">
    <property type="entry name" value="STKc_AMPK_alpha"/>
    <property type="match status" value="1"/>
</dbReference>